<dbReference type="InterPro" id="IPR031105">
    <property type="entry name" value="TRP_plant"/>
</dbReference>
<protein>
    <recommendedName>
        <fullName evidence="2">Telomere repeat-binding protein 1-6-like ubiquitin-like domain-containing protein</fullName>
    </recommendedName>
</protein>
<gene>
    <name evidence="3" type="ORF">Nepgr_027679</name>
</gene>
<comment type="caution">
    <text evidence="3">The sequence shown here is derived from an EMBL/GenBank/DDBJ whole genome shotgun (WGS) entry which is preliminary data.</text>
</comment>
<organism evidence="3 4">
    <name type="scientific">Nepenthes gracilis</name>
    <name type="common">Slender pitcher plant</name>
    <dbReference type="NCBI Taxonomy" id="150966"/>
    <lineage>
        <taxon>Eukaryota</taxon>
        <taxon>Viridiplantae</taxon>
        <taxon>Streptophyta</taxon>
        <taxon>Embryophyta</taxon>
        <taxon>Tracheophyta</taxon>
        <taxon>Spermatophyta</taxon>
        <taxon>Magnoliopsida</taxon>
        <taxon>eudicotyledons</taxon>
        <taxon>Gunneridae</taxon>
        <taxon>Pentapetalae</taxon>
        <taxon>Caryophyllales</taxon>
        <taxon>Nepenthaceae</taxon>
        <taxon>Nepenthes</taxon>
    </lineage>
</organism>
<dbReference type="EMBL" id="BSYO01000030">
    <property type="protein sequence ID" value="GMH25836.1"/>
    <property type="molecule type" value="Genomic_DNA"/>
</dbReference>
<evidence type="ECO:0000313" key="3">
    <source>
        <dbReference type="EMBL" id="GMH25836.1"/>
    </source>
</evidence>
<evidence type="ECO:0000313" key="4">
    <source>
        <dbReference type="Proteomes" id="UP001279734"/>
    </source>
</evidence>
<dbReference type="InterPro" id="IPR057625">
    <property type="entry name" value="TPR1-6-like_ubiquitin"/>
</dbReference>
<dbReference type="PANTHER" id="PTHR21717">
    <property type="entry name" value="TELOMERIC REPEAT BINDING PROTEIN"/>
    <property type="match status" value="1"/>
</dbReference>
<proteinExistence type="predicted"/>
<feature type="domain" description="Telomere repeat-binding protein 1-6-like ubiquitin-like" evidence="2">
    <location>
        <begin position="26"/>
        <end position="82"/>
    </location>
</feature>
<reference evidence="3" key="1">
    <citation type="submission" date="2023-05" db="EMBL/GenBank/DDBJ databases">
        <title>Nepenthes gracilis genome sequencing.</title>
        <authorList>
            <person name="Fukushima K."/>
        </authorList>
    </citation>
    <scope>NUCLEOTIDE SEQUENCE</scope>
    <source>
        <strain evidence="3">SING2019-196</strain>
    </source>
</reference>
<keyword evidence="1" id="KW-0238">DNA-binding</keyword>
<accession>A0AAD3TBT9</accession>
<dbReference type="AlphaFoldDB" id="A0AAD3TBT9"/>
<evidence type="ECO:0000259" key="2">
    <source>
        <dbReference type="Pfam" id="PF23603"/>
    </source>
</evidence>
<keyword evidence="4" id="KW-1185">Reference proteome</keyword>
<dbReference type="PANTHER" id="PTHR21717:SF70">
    <property type="entry name" value="TELOMERE REPEAT-BINDING PROTEIN 2-RELATED"/>
    <property type="match status" value="1"/>
</dbReference>
<dbReference type="Proteomes" id="UP001279734">
    <property type="component" value="Unassembled WGS sequence"/>
</dbReference>
<evidence type="ECO:0000256" key="1">
    <source>
        <dbReference type="ARBA" id="ARBA00023125"/>
    </source>
</evidence>
<sequence length="101" mass="11083">MNMKDLNVTPLSRKGKERFGCKVASSRSKVPELFIEVPESTTVGSLKRTVLDAMTALLRGGLGVGVLFHGKRIQDDEITSLQSVPPVLLAFNSPKNCVNRW</sequence>
<dbReference type="GO" id="GO:0043565">
    <property type="term" value="F:sequence-specific DNA binding"/>
    <property type="evidence" value="ECO:0007669"/>
    <property type="project" value="UniProtKB-ARBA"/>
</dbReference>
<dbReference type="Pfam" id="PF23603">
    <property type="entry name" value="Ubiquitin_TPR1"/>
    <property type="match status" value="1"/>
</dbReference>
<name>A0AAD3TBT9_NEPGR</name>